<comment type="caution">
    <text evidence="1">The sequence shown here is derived from an EMBL/GenBank/DDBJ whole genome shotgun (WGS) entry which is preliminary data.</text>
</comment>
<reference evidence="1 2" key="1">
    <citation type="journal article" date="2013" name="Mar. Genomics">
        <title>Expression of sulfatases in Rhodopirellula baltica and the diversity of sulfatases in the genus Rhodopirellula.</title>
        <authorList>
            <person name="Wegner C.E."/>
            <person name="Richter-Heitmann T."/>
            <person name="Klindworth A."/>
            <person name="Klockow C."/>
            <person name="Richter M."/>
            <person name="Achstetter T."/>
            <person name="Glockner F.O."/>
            <person name="Harder J."/>
        </authorList>
    </citation>
    <scope>NUCLEOTIDE SEQUENCE [LARGE SCALE GENOMIC DNA]</scope>
    <source>
        <strain evidence="1 2">SH398</strain>
    </source>
</reference>
<accession>M5S7N3</accession>
<gene>
    <name evidence="1" type="ORF">RESH_01873</name>
</gene>
<dbReference type="Proteomes" id="UP000011996">
    <property type="component" value="Unassembled WGS sequence"/>
</dbReference>
<evidence type="ECO:0000313" key="1">
    <source>
        <dbReference type="EMBL" id="EMI27471.1"/>
    </source>
</evidence>
<organism evidence="1 2">
    <name type="scientific">Rhodopirellula europaea SH398</name>
    <dbReference type="NCBI Taxonomy" id="1263868"/>
    <lineage>
        <taxon>Bacteria</taxon>
        <taxon>Pseudomonadati</taxon>
        <taxon>Planctomycetota</taxon>
        <taxon>Planctomycetia</taxon>
        <taxon>Pirellulales</taxon>
        <taxon>Pirellulaceae</taxon>
        <taxon>Rhodopirellula</taxon>
    </lineage>
</organism>
<dbReference type="EMBL" id="ANOF01000063">
    <property type="protein sequence ID" value="EMI27471.1"/>
    <property type="molecule type" value="Genomic_DNA"/>
</dbReference>
<evidence type="ECO:0000313" key="2">
    <source>
        <dbReference type="Proteomes" id="UP000011996"/>
    </source>
</evidence>
<name>M5S7N3_9BACT</name>
<protein>
    <submittedName>
        <fullName evidence="1">Uncharacterized protein</fullName>
    </submittedName>
</protein>
<sequence length="129" mass="14541">MFLPCPGHDAIAKSEMRGNQLVQGELAASVMDIYPDRVDVIIGIKPEDGETNGLEDRSRTLDGIRGDAEFRLAYGSYDLILCHANSHVAHRFKRNQASRIIEERYVHWGHLAADNEILDDKMSSMLVFK</sequence>
<dbReference type="PATRIC" id="fig|1263868.3.peg.2028"/>
<proteinExistence type="predicted"/>
<dbReference type="AlphaFoldDB" id="M5S7N3"/>